<protein>
    <submittedName>
        <fullName evidence="1">Uncharacterized protein</fullName>
    </submittedName>
</protein>
<dbReference type="AlphaFoldDB" id="A0A540MSL6"/>
<reference evidence="1 2" key="1">
    <citation type="journal article" date="2019" name="G3 (Bethesda)">
        <title>Sequencing of a Wild Apple (Malus baccata) Genome Unravels the Differences Between Cultivated and Wild Apple Species Regarding Disease Resistance and Cold Tolerance.</title>
        <authorList>
            <person name="Chen X."/>
        </authorList>
    </citation>
    <scope>NUCLEOTIDE SEQUENCE [LARGE SCALE GENOMIC DNA]</scope>
    <source>
        <strain evidence="2">cv. Shandingzi</strain>
        <tissue evidence="1">Leaves</tissue>
    </source>
</reference>
<proteinExistence type="predicted"/>
<sequence length="86" mass="9587">MLDIIAVIYALGESQKEIAAFMNELKNSTPKPNKKASDKAFRPRQKASYEELAIAVGKGPKKTPSFVTQKDFIGMLEKELHMSSED</sequence>
<evidence type="ECO:0000313" key="1">
    <source>
        <dbReference type="EMBL" id="TQE01768.1"/>
    </source>
</evidence>
<keyword evidence="2" id="KW-1185">Reference proteome</keyword>
<gene>
    <name evidence="1" type="ORF">C1H46_012568</name>
</gene>
<dbReference type="EMBL" id="VIEB01000188">
    <property type="protein sequence ID" value="TQE01768.1"/>
    <property type="molecule type" value="Genomic_DNA"/>
</dbReference>
<accession>A0A540MSL6</accession>
<comment type="caution">
    <text evidence="1">The sequence shown here is derived from an EMBL/GenBank/DDBJ whole genome shotgun (WGS) entry which is preliminary data.</text>
</comment>
<organism evidence="1 2">
    <name type="scientific">Malus baccata</name>
    <name type="common">Siberian crab apple</name>
    <name type="synonym">Pyrus baccata</name>
    <dbReference type="NCBI Taxonomy" id="106549"/>
    <lineage>
        <taxon>Eukaryota</taxon>
        <taxon>Viridiplantae</taxon>
        <taxon>Streptophyta</taxon>
        <taxon>Embryophyta</taxon>
        <taxon>Tracheophyta</taxon>
        <taxon>Spermatophyta</taxon>
        <taxon>Magnoliopsida</taxon>
        <taxon>eudicotyledons</taxon>
        <taxon>Gunneridae</taxon>
        <taxon>Pentapetalae</taxon>
        <taxon>rosids</taxon>
        <taxon>fabids</taxon>
        <taxon>Rosales</taxon>
        <taxon>Rosaceae</taxon>
        <taxon>Amygdaloideae</taxon>
        <taxon>Maleae</taxon>
        <taxon>Malus</taxon>
    </lineage>
</organism>
<evidence type="ECO:0000313" key="2">
    <source>
        <dbReference type="Proteomes" id="UP000315295"/>
    </source>
</evidence>
<name>A0A540MSL6_MALBA</name>
<dbReference type="Proteomes" id="UP000315295">
    <property type="component" value="Unassembled WGS sequence"/>
</dbReference>